<feature type="compositionally biased region" description="Basic and acidic residues" evidence="1">
    <location>
        <begin position="23"/>
        <end position="40"/>
    </location>
</feature>
<reference evidence="2 3" key="1">
    <citation type="submission" date="2023-07" db="EMBL/GenBank/DDBJ databases">
        <title>Sequencing the genomes of 1000 actinobacteria strains.</title>
        <authorList>
            <person name="Klenk H.-P."/>
        </authorList>
    </citation>
    <scope>NUCLEOTIDE SEQUENCE [LARGE SCALE GENOMIC DNA]</scope>
    <source>
        <strain evidence="2 3">DSM 43749</strain>
    </source>
</reference>
<protein>
    <submittedName>
        <fullName evidence="2">Uncharacterized protein</fullName>
    </submittedName>
</protein>
<accession>A0ABU1PR26</accession>
<proteinExistence type="predicted"/>
<dbReference type="Proteomes" id="UP001268819">
    <property type="component" value="Unassembled WGS sequence"/>
</dbReference>
<organism evidence="2 3">
    <name type="scientific">Saccharothrix longispora</name>
    <dbReference type="NCBI Taxonomy" id="33920"/>
    <lineage>
        <taxon>Bacteria</taxon>
        <taxon>Bacillati</taxon>
        <taxon>Actinomycetota</taxon>
        <taxon>Actinomycetes</taxon>
        <taxon>Pseudonocardiales</taxon>
        <taxon>Pseudonocardiaceae</taxon>
        <taxon>Saccharothrix</taxon>
    </lineage>
</organism>
<evidence type="ECO:0000313" key="3">
    <source>
        <dbReference type="Proteomes" id="UP001268819"/>
    </source>
</evidence>
<dbReference type="RefSeq" id="WP_310305342.1">
    <property type="nucleotide sequence ID" value="NZ_BAAAXB010000001.1"/>
</dbReference>
<evidence type="ECO:0000256" key="1">
    <source>
        <dbReference type="SAM" id="MobiDB-lite"/>
    </source>
</evidence>
<dbReference type="EMBL" id="JAVDSG010000001">
    <property type="protein sequence ID" value="MDR6593073.1"/>
    <property type="molecule type" value="Genomic_DNA"/>
</dbReference>
<keyword evidence="3" id="KW-1185">Reference proteome</keyword>
<comment type="caution">
    <text evidence="2">The sequence shown here is derived from an EMBL/GenBank/DDBJ whole genome shotgun (WGS) entry which is preliminary data.</text>
</comment>
<feature type="region of interest" description="Disordered" evidence="1">
    <location>
        <begin position="1"/>
        <end position="53"/>
    </location>
</feature>
<name>A0ABU1PR26_9PSEU</name>
<gene>
    <name evidence="2" type="ORF">J2S66_001457</name>
</gene>
<evidence type="ECO:0000313" key="2">
    <source>
        <dbReference type="EMBL" id="MDR6593073.1"/>
    </source>
</evidence>
<sequence>MTATAANDLFSHPEAHTTQQRSGPRDDAQRTYKDLFREPDDAPDGTPRAGHTP</sequence>